<feature type="signal peptide" evidence="1">
    <location>
        <begin position="1"/>
        <end position="32"/>
    </location>
</feature>
<evidence type="ECO:0000313" key="2">
    <source>
        <dbReference type="EMBL" id="QDT34942.1"/>
    </source>
</evidence>
<gene>
    <name evidence="2" type="ORF">Mal48_42150</name>
</gene>
<accession>A0A517QTL3</accession>
<dbReference type="RefSeq" id="WP_145203698.1">
    <property type="nucleotide sequence ID" value="NZ_CP036267.1"/>
</dbReference>
<name>A0A517QTL3_9PLAN</name>
<protein>
    <recommendedName>
        <fullName evidence="4">YHS domain protein</fullName>
    </recommendedName>
</protein>
<dbReference type="Proteomes" id="UP000315724">
    <property type="component" value="Chromosome"/>
</dbReference>
<evidence type="ECO:0008006" key="4">
    <source>
        <dbReference type="Google" id="ProtNLM"/>
    </source>
</evidence>
<dbReference type="OrthoDB" id="281529at2"/>
<reference evidence="2 3" key="1">
    <citation type="submission" date="2019-02" db="EMBL/GenBank/DDBJ databases">
        <title>Deep-cultivation of Planctomycetes and their phenomic and genomic characterization uncovers novel biology.</title>
        <authorList>
            <person name="Wiegand S."/>
            <person name="Jogler M."/>
            <person name="Boedeker C."/>
            <person name="Pinto D."/>
            <person name="Vollmers J."/>
            <person name="Rivas-Marin E."/>
            <person name="Kohn T."/>
            <person name="Peeters S.H."/>
            <person name="Heuer A."/>
            <person name="Rast P."/>
            <person name="Oberbeckmann S."/>
            <person name="Bunk B."/>
            <person name="Jeske O."/>
            <person name="Meyerdierks A."/>
            <person name="Storesund J.E."/>
            <person name="Kallscheuer N."/>
            <person name="Luecker S."/>
            <person name="Lage O.M."/>
            <person name="Pohl T."/>
            <person name="Merkel B.J."/>
            <person name="Hornburger P."/>
            <person name="Mueller R.-W."/>
            <person name="Bruemmer F."/>
            <person name="Labrenz M."/>
            <person name="Spormann A.M."/>
            <person name="Op den Camp H."/>
            <person name="Overmann J."/>
            <person name="Amann R."/>
            <person name="Jetten M.S.M."/>
            <person name="Mascher T."/>
            <person name="Medema M.H."/>
            <person name="Devos D.P."/>
            <person name="Kaster A.-K."/>
            <person name="Ovreas L."/>
            <person name="Rohde M."/>
            <person name="Galperin M.Y."/>
            <person name="Jogler C."/>
        </authorList>
    </citation>
    <scope>NUCLEOTIDE SEQUENCE [LARGE SCALE GENOMIC DNA]</scope>
    <source>
        <strain evidence="2 3">Mal48</strain>
    </source>
</reference>
<organism evidence="2 3">
    <name type="scientific">Thalassoglobus polymorphus</name>
    <dbReference type="NCBI Taxonomy" id="2527994"/>
    <lineage>
        <taxon>Bacteria</taxon>
        <taxon>Pseudomonadati</taxon>
        <taxon>Planctomycetota</taxon>
        <taxon>Planctomycetia</taxon>
        <taxon>Planctomycetales</taxon>
        <taxon>Planctomycetaceae</taxon>
        <taxon>Thalassoglobus</taxon>
    </lineage>
</organism>
<proteinExistence type="predicted"/>
<feature type="chain" id="PRO_5022139463" description="YHS domain protein" evidence="1">
    <location>
        <begin position="33"/>
        <end position="250"/>
    </location>
</feature>
<sequence length="250" mass="27883" precursor="true">MKKMKRQKSNLRTVVCFSAVAMLAATWNFSFSDETVQANVARESLERLNGLIGEWRGTGQVRRGSTRGAWRQTGEFVWDFSKKTPAVKYVVNDGQLTESGLITWDENDKYRLELVDSKQQSKVYTGDWDDKRLSLTSPADDEGVRYRITITPLNEKRSLVLHEKTSAGGASFFRIAEVGYTRAGTRLAIPGGGKRECVVTGGTAQTAVTFEGETYYVCCSGCKQAFDDDPAGTIADFKARLKERAKKFNE</sequence>
<keyword evidence="3" id="KW-1185">Reference proteome</keyword>
<keyword evidence="1" id="KW-0732">Signal</keyword>
<dbReference type="EMBL" id="CP036267">
    <property type="protein sequence ID" value="QDT34942.1"/>
    <property type="molecule type" value="Genomic_DNA"/>
</dbReference>
<dbReference type="AlphaFoldDB" id="A0A517QTL3"/>
<dbReference type="KEGG" id="tpol:Mal48_42150"/>
<evidence type="ECO:0000256" key="1">
    <source>
        <dbReference type="SAM" id="SignalP"/>
    </source>
</evidence>
<evidence type="ECO:0000313" key="3">
    <source>
        <dbReference type="Proteomes" id="UP000315724"/>
    </source>
</evidence>